<proteinExistence type="predicted"/>
<dbReference type="RefSeq" id="WP_245738985.1">
    <property type="nucleotide sequence ID" value="NZ_FOXP01000001.1"/>
</dbReference>
<evidence type="ECO:0000313" key="4">
    <source>
        <dbReference type="Proteomes" id="UP000199586"/>
    </source>
</evidence>
<evidence type="ECO:0000256" key="2">
    <source>
        <dbReference type="SAM" id="SignalP"/>
    </source>
</evidence>
<dbReference type="STRING" id="634430.SAMN04488241_101180"/>
<organism evidence="3 4">
    <name type="scientific">Sphingomonas rubra</name>
    <dbReference type="NCBI Taxonomy" id="634430"/>
    <lineage>
        <taxon>Bacteria</taxon>
        <taxon>Pseudomonadati</taxon>
        <taxon>Pseudomonadota</taxon>
        <taxon>Alphaproteobacteria</taxon>
        <taxon>Sphingomonadales</taxon>
        <taxon>Sphingomonadaceae</taxon>
        <taxon>Sphingomonas</taxon>
    </lineage>
</organism>
<name>A0A1I5PRX8_9SPHN</name>
<feature type="signal peptide" evidence="2">
    <location>
        <begin position="1"/>
        <end position="22"/>
    </location>
</feature>
<keyword evidence="1" id="KW-0812">Transmembrane</keyword>
<keyword evidence="2" id="KW-0732">Signal</keyword>
<reference evidence="3 4" key="1">
    <citation type="submission" date="2016-10" db="EMBL/GenBank/DDBJ databases">
        <authorList>
            <person name="de Groot N.N."/>
        </authorList>
    </citation>
    <scope>NUCLEOTIDE SEQUENCE [LARGE SCALE GENOMIC DNA]</scope>
    <source>
        <strain evidence="3 4">CGMCC 1.9113</strain>
    </source>
</reference>
<keyword evidence="1" id="KW-0472">Membrane</keyword>
<dbReference type="Proteomes" id="UP000199586">
    <property type="component" value="Unassembled WGS sequence"/>
</dbReference>
<sequence length="83" mass="7906">MSKKMLVAAAAALSFTATPVLAAAQPAPASKLSLAGSTRAAKATGPSEKLEGNGAIIAAVLAAGVVAGGIIAIANDDDDSDSN</sequence>
<keyword evidence="4" id="KW-1185">Reference proteome</keyword>
<feature type="chain" id="PRO_5011670890" evidence="2">
    <location>
        <begin position="23"/>
        <end position="83"/>
    </location>
</feature>
<protein>
    <submittedName>
        <fullName evidence="3">Uncharacterized protein</fullName>
    </submittedName>
</protein>
<evidence type="ECO:0000313" key="3">
    <source>
        <dbReference type="EMBL" id="SFP36600.1"/>
    </source>
</evidence>
<dbReference type="AlphaFoldDB" id="A0A1I5PRX8"/>
<dbReference type="EMBL" id="FOXP01000001">
    <property type="protein sequence ID" value="SFP36600.1"/>
    <property type="molecule type" value="Genomic_DNA"/>
</dbReference>
<feature type="transmembrane region" description="Helical" evidence="1">
    <location>
        <begin position="55"/>
        <end position="74"/>
    </location>
</feature>
<accession>A0A1I5PRX8</accession>
<keyword evidence="1" id="KW-1133">Transmembrane helix</keyword>
<gene>
    <name evidence="3" type="ORF">SAMN04488241_101180</name>
</gene>
<evidence type="ECO:0000256" key="1">
    <source>
        <dbReference type="SAM" id="Phobius"/>
    </source>
</evidence>